<protein>
    <submittedName>
        <fullName evidence="2">NDP-hexose 2,3-dehydratase family protein</fullName>
    </submittedName>
</protein>
<proteinExistence type="predicted"/>
<feature type="domain" description="dTDP-4-dehydro-6-deoxy-alpha-D-glucopyranose 2,3-dehydratase" evidence="1">
    <location>
        <begin position="15"/>
        <end position="215"/>
    </location>
</feature>
<comment type="caution">
    <text evidence="2">The sequence shown here is derived from an EMBL/GenBank/DDBJ whole genome shotgun (WGS) entry which is preliminary data.</text>
</comment>
<dbReference type="Pfam" id="PF03559">
    <property type="entry name" value="Hexose_dehydrat"/>
    <property type="match status" value="2"/>
</dbReference>
<feature type="domain" description="dTDP-4-dehydro-6-deoxy-alpha-D-glucopyranose 2,3-dehydratase" evidence="1">
    <location>
        <begin position="236"/>
        <end position="438"/>
    </location>
</feature>
<dbReference type="Proteomes" id="UP001271792">
    <property type="component" value="Unassembled WGS sequence"/>
</dbReference>
<dbReference type="RefSeq" id="WP_319986897.1">
    <property type="nucleotide sequence ID" value="NZ_JAXAVV010000014.1"/>
</dbReference>
<dbReference type="InterPro" id="IPR005212">
    <property type="entry name" value="EvaA-like"/>
</dbReference>
<name>A0ABU4TYE6_9PSEU</name>
<reference evidence="2 3" key="1">
    <citation type="submission" date="2023-11" db="EMBL/GenBank/DDBJ databases">
        <title>Lentzea sokolovensis, sp. nov., Lentzea kristufkii, sp. nov., and Lentzea miocenensis, sp. nov., rare actinobacteria from Sokolov Coal Basin, Miocene lacustrine sediment, Czech Republic.</title>
        <authorList>
            <person name="Lara A."/>
            <person name="Kotroba L."/>
            <person name="Nouioui I."/>
            <person name="Neumann-Schaal M."/>
            <person name="Mast Y."/>
            <person name="Chronakova A."/>
        </authorList>
    </citation>
    <scope>NUCLEOTIDE SEQUENCE [LARGE SCALE GENOMIC DNA]</scope>
    <source>
        <strain evidence="2 3">BCCO 10_0798</strain>
    </source>
</reference>
<evidence type="ECO:0000313" key="3">
    <source>
        <dbReference type="Proteomes" id="UP001271792"/>
    </source>
</evidence>
<accession>A0ABU4TYE6</accession>
<organism evidence="2 3">
    <name type="scientific">Lentzea kristufekii</name>
    <dbReference type="NCBI Taxonomy" id="3095430"/>
    <lineage>
        <taxon>Bacteria</taxon>
        <taxon>Bacillati</taxon>
        <taxon>Actinomycetota</taxon>
        <taxon>Actinomycetes</taxon>
        <taxon>Pseudonocardiales</taxon>
        <taxon>Pseudonocardiaceae</taxon>
        <taxon>Lentzea</taxon>
    </lineage>
</organism>
<keyword evidence="3" id="KW-1185">Reference proteome</keyword>
<evidence type="ECO:0000313" key="2">
    <source>
        <dbReference type="EMBL" id="MDX8053054.1"/>
    </source>
</evidence>
<sequence length="441" mass="49938">MDDLTEETLVFQRIADFHEWFAERRAASACSVTRARLDQLDGWHIQQGTGTIQHHSGKFFAVDGLEISTDHASVSSWTQPIIIQPESGILGILVKRFHGVPHFLMQAKVEPGNIGLLQLSPTVQATRSNYTRVHKGKAVPYLEYFQAPRRGRILSDVLQSEQGSWFLHKRNRNMIIEITDDVEVLEDFCWLTAAQLGELLRWDHVVNMDSRTVLAGWPLAETHWGRDAAIDRDQLSELLSWFTEAKSRYQLTRQRIPLTNVKNWIISPERIVHENDAYFAIVGVDVKGAGREVAGWSQPMIEPRHPGVVAFVTRHDGDEPRVLVHAHTQAGTHDVVEMAPTVQCAPGNYEDTPPDRRPSFLDYVLSAGRERVLFDALHSEEGGRFYQAENRYLVVEAGPDLPEETGPDFAWMTLSQLAELARYGNYVNVEARNLLACLLFT</sequence>
<dbReference type="Gene3D" id="3.90.79.40">
    <property type="entry name" value="EvaA sugar 2,3-dehydratase subunit"/>
    <property type="match status" value="2"/>
</dbReference>
<gene>
    <name evidence="2" type="ORF">SK571_27065</name>
</gene>
<dbReference type="EMBL" id="JAXAVV010000014">
    <property type="protein sequence ID" value="MDX8053054.1"/>
    <property type="molecule type" value="Genomic_DNA"/>
</dbReference>
<evidence type="ECO:0000259" key="1">
    <source>
        <dbReference type="Pfam" id="PF03559"/>
    </source>
</evidence>
<dbReference type="InterPro" id="IPR038153">
    <property type="entry name" value="EvaA-like_sf"/>
</dbReference>